<dbReference type="EMBL" id="BAABHO010000017">
    <property type="protein sequence ID" value="GAA4789649.1"/>
    <property type="molecule type" value="Genomic_DNA"/>
</dbReference>
<feature type="compositionally biased region" description="Pro residues" evidence="1">
    <location>
        <begin position="74"/>
        <end position="92"/>
    </location>
</feature>
<proteinExistence type="predicted"/>
<dbReference type="RefSeq" id="WP_345414856.1">
    <property type="nucleotide sequence ID" value="NZ_BAABHO010000017.1"/>
</dbReference>
<accession>A0ABP9B420</accession>
<keyword evidence="4" id="KW-1185">Reference proteome</keyword>
<comment type="caution">
    <text evidence="3">The sequence shown here is derived from an EMBL/GenBank/DDBJ whole genome shotgun (WGS) entry which is preliminary data.</text>
</comment>
<sequence>MASTRWEDLGPGRRRAVLFAAGLETGLKVAALIDLAPRPREEIRGPKAAWAAAIVLTGSAGLVPLAYFLRGRVDPPPPPSRPLPLPPEAEGR</sequence>
<feature type="region of interest" description="Disordered" evidence="1">
    <location>
        <begin position="73"/>
        <end position="92"/>
    </location>
</feature>
<evidence type="ECO:0000313" key="4">
    <source>
        <dbReference type="Proteomes" id="UP001500928"/>
    </source>
</evidence>
<gene>
    <name evidence="3" type="ORF">GCM10023200_25520</name>
</gene>
<dbReference type="Proteomes" id="UP001500928">
    <property type="component" value="Unassembled WGS sequence"/>
</dbReference>
<name>A0ABP9B420_9PSEU</name>
<keyword evidence="2" id="KW-0472">Membrane</keyword>
<evidence type="ECO:0000256" key="1">
    <source>
        <dbReference type="SAM" id="MobiDB-lite"/>
    </source>
</evidence>
<organism evidence="3 4">
    <name type="scientific">Actinomycetospora chlora</name>
    <dbReference type="NCBI Taxonomy" id="663608"/>
    <lineage>
        <taxon>Bacteria</taxon>
        <taxon>Bacillati</taxon>
        <taxon>Actinomycetota</taxon>
        <taxon>Actinomycetes</taxon>
        <taxon>Pseudonocardiales</taxon>
        <taxon>Pseudonocardiaceae</taxon>
        <taxon>Actinomycetospora</taxon>
    </lineage>
</organism>
<evidence type="ECO:0000313" key="3">
    <source>
        <dbReference type="EMBL" id="GAA4789649.1"/>
    </source>
</evidence>
<protein>
    <submittedName>
        <fullName evidence="3">Uncharacterized protein</fullName>
    </submittedName>
</protein>
<keyword evidence="2" id="KW-0812">Transmembrane</keyword>
<reference evidence="4" key="1">
    <citation type="journal article" date="2019" name="Int. J. Syst. Evol. Microbiol.">
        <title>The Global Catalogue of Microorganisms (GCM) 10K type strain sequencing project: providing services to taxonomists for standard genome sequencing and annotation.</title>
        <authorList>
            <consortium name="The Broad Institute Genomics Platform"/>
            <consortium name="The Broad Institute Genome Sequencing Center for Infectious Disease"/>
            <person name="Wu L."/>
            <person name="Ma J."/>
        </authorList>
    </citation>
    <scope>NUCLEOTIDE SEQUENCE [LARGE SCALE GENOMIC DNA]</scope>
    <source>
        <strain evidence="4">JCM 17979</strain>
    </source>
</reference>
<evidence type="ECO:0000256" key="2">
    <source>
        <dbReference type="SAM" id="Phobius"/>
    </source>
</evidence>
<feature type="transmembrane region" description="Helical" evidence="2">
    <location>
        <begin position="48"/>
        <end position="69"/>
    </location>
</feature>
<keyword evidence="2" id="KW-1133">Transmembrane helix</keyword>